<proteinExistence type="predicted"/>
<organism evidence="1">
    <name type="scientific">marine sediment metagenome</name>
    <dbReference type="NCBI Taxonomy" id="412755"/>
    <lineage>
        <taxon>unclassified sequences</taxon>
        <taxon>metagenomes</taxon>
        <taxon>ecological metagenomes</taxon>
    </lineage>
</organism>
<protein>
    <submittedName>
        <fullName evidence="1">Uncharacterized protein</fullName>
    </submittedName>
</protein>
<gene>
    <name evidence="1" type="ORF">S12H4_34360</name>
</gene>
<reference evidence="1" key="1">
    <citation type="journal article" date="2014" name="Front. Microbiol.">
        <title>High frequency of phylogenetically diverse reductive dehalogenase-homologous genes in deep subseafloor sedimentary metagenomes.</title>
        <authorList>
            <person name="Kawai M."/>
            <person name="Futagami T."/>
            <person name="Toyoda A."/>
            <person name="Takaki Y."/>
            <person name="Nishi S."/>
            <person name="Hori S."/>
            <person name="Arai W."/>
            <person name="Tsubouchi T."/>
            <person name="Morono Y."/>
            <person name="Uchiyama I."/>
            <person name="Ito T."/>
            <person name="Fujiyama A."/>
            <person name="Inagaki F."/>
            <person name="Takami H."/>
        </authorList>
    </citation>
    <scope>NUCLEOTIDE SEQUENCE</scope>
    <source>
        <strain evidence="1">Expedition CK06-06</strain>
    </source>
</reference>
<evidence type="ECO:0000313" key="1">
    <source>
        <dbReference type="EMBL" id="GAI90318.1"/>
    </source>
</evidence>
<accession>X1SBG2</accession>
<name>X1SBG2_9ZZZZ</name>
<dbReference type="EMBL" id="BARW01020324">
    <property type="protein sequence ID" value="GAI90318.1"/>
    <property type="molecule type" value="Genomic_DNA"/>
</dbReference>
<comment type="caution">
    <text evidence="1">The sequence shown here is derived from an EMBL/GenBank/DDBJ whole genome shotgun (WGS) entry which is preliminary data.</text>
</comment>
<dbReference type="AlphaFoldDB" id="X1SBG2"/>
<sequence length="176" mass="20997">MCLALGHVKYETFCLEIGRLWIESLHTVEKEKAEKANLNGDCFKWLETQDMARRYVSKYVAKVDDSEGDQYQGRTWYLVGKFNIPAPEWQALSDQDNIMLRRLLRGYMKPRNHRVARSLRKQDSNGFCFIQRKTVRKMLKWIVEQEYRSRSPALVKAEIPLLTDWWDHQYHQAVNE</sequence>